<dbReference type="EMBL" id="JAJCJQ010000028">
    <property type="protein sequence ID" value="MCB6961956.1"/>
    <property type="molecule type" value="Genomic_DNA"/>
</dbReference>
<dbReference type="RefSeq" id="WP_306781175.1">
    <property type="nucleotide sequence ID" value="NZ_DAWECY010000012.1"/>
</dbReference>
<dbReference type="InterPro" id="IPR011004">
    <property type="entry name" value="Trimer_LpxA-like_sf"/>
</dbReference>
<dbReference type="Proteomes" id="UP001197684">
    <property type="component" value="Unassembled WGS sequence"/>
</dbReference>
<accession>A0AAP2VQ94</accession>
<evidence type="ECO:0000313" key="3">
    <source>
        <dbReference type="Proteomes" id="UP001197741"/>
    </source>
</evidence>
<evidence type="ECO:0000313" key="1">
    <source>
        <dbReference type="EMBL" id="MCB6939475.1"/>
    </source>
</evidence>
<organism evidence="2 3">
    <name type="scientific">Agathobacter rectalis</name>
    <dbReference type="NCBI Taxonomy" id="39491"/>
    <lineage>
        <taxon>Bacteria</taxon>
        <taxon>Bacillati</taxon>
        <taxon>Bacillota</taxon>
        <taxon>Clostridia</taxon>
        <taxon>Lachnospirales</taxon>
        <taxon>Lachnospiraceae</taxon>
        <taxon>Agathobacter</taxon>
    </lineage>
</organism>
<evidence type="ECO:0000313" key="2">
    <source>
        <dbReference type="EMBL" id="MCB6961956.1"/>
    </source>
</evidence>
<dbReference type="Pfam" id="PF00132">
    <property type="entry name" value="Hexapep"/>
    <property type="match status" value="1"/>
</dbReference>
<dbReference type="Proteomes" id="UP001197741">
    <property type="component" value="Unassembled WGS sequence"/>
</dbReference>
<reference evidence="2" key="1">
    <citation type="submission" date="2021-10" db="EMBL/GenBank/DDBJ databases">
        <title>Collection of gut derived symbiotic bacterial strains cultured from healthy donors.</title>
        <authorList>
            <person name="Lin H."/>
            <person name="Littmann E."/>
            <person name="Kohout C."/>
            <person name="Pamer E.G."/>
        </authorList>
    </citation>
    <scope>NUCLEOTIDE SEQUENCE</scope>
    <source>
        <strain evidence="2">DFI.7.28A</strain>
        <strain evidence="1">DFI.9.42</strain>
    </source>
</reference>
<dbReference type="SUPFAM" id="SSF51161">
    <property type="entry name" value="Trimeric LpxA-like enzymes"/>
    <property type="match status" value="1"/>
</dbReference>
<proteinExistence type="predicted"/>
<protein>
    <submittedName>
        <fullName evidence="2">Serine acetyltransferase</fullName>
    </submittedName>
</protein>
<sequence length="161" mass="17989">MKDNLLKSRICDKTTLYKWLETEKVLYLGNDIKTQVKKTLLYDHDYMLWKFVRALRICEYHYNASDLVGRFWHYGSVIVNGHAKIGKNCQFHGNNCVGNKGVLDEAAPRLGDNVEIGVGAKIIGDIYIADGVKIGANAVVVKSCYNKGATLVGIPALEVRK</sequence>
<gene>
    <name evidence="1" type="ORF">LIZ56_13810</name>
    <name evidence="2" type="ORF">LIZ82_13830</name>
</gene>
<name>A0AAP2VQ94_9FIRM</name>
<comment type="caution">
    <text evidence="2">The sequence shown here is derived from an EMBL/GenBank/DDBJ whole genome shotgun (WGS) entry which is preliminary data.</text>
</comment>
<dbReference type="AlphaFoldDB" id="A0AAP2VQ94"/>
<dbReference type="PANTHER" id="PTHR42811">
    <property type="entry name" value="SERINE ACETYLTRANSFERASE"/>
    <property type="match status" value="1"/>
</dbReference>
<dbReference type="EMBL" id="JAJCJK010000029">
    <property type="protein sequence ID" value="MCB6939475.1"/>
    <property type="molecule type" value="Genomic_DNA"/>
</dbReference>
<dbReference type="Gene3D" id="2.160.10.10">
    <property type="entry name" value="Hexapeptide repeat proteins"/>
    <property type="match status" value="1"/>
</dbReference>
<dbReference type="InterPro" id="IPR001451">
    <property type="entry name" value="Hexapep"/>
</dbReference>